<dbReference type="EMBL" id="LAZR01058785">
    <property type="protein sequence ID" value="KKK69169.1"/>
    <property type="molecule type" value="Genomic_DNA"/>
</dbReference>
<accession>A0A0F8ZRX8</accession>
<name>A0A0F8ZRX8_9ZZZZ</name>
<gene>
    <name evidence="1" type="ORF">LCGC14_2936740</name>
</gene>
<sequence length="189" mass="20491">MSDETLERLTEEVVRERTPIPGVPNNLEALLAAAKDAPLYYDDDPDNRAIKARQRLAAQARALAQEVLDLRGAGGALAEMAEYIVAPVRSQHMRDTTDDCDDARCIACDELADWDEALARWAELQPGALLPTAETEEEVRDDLIDSACRCCGVGIQVVPEDAVDLCLACLQGKGGDTNAPCKACKEPPR</sequence>
<evidence type="ECO:0000313" key="1">
    <source>
        <dbReference type="EMBL" id="KKK69169.1"/>
    </source>
</evidence>
<proteinExistence type="predicted"/>
<organism evidence="1">
    <name type="scientific">marine sediment metagenome</name>
    <dbReference type="NCBI Taxonomy" id="412755"/>
    <lineage>
        <taxon>unclassified sequences</taxon>
        <taxon>metagenomes</taxon>
        <taxon>ecological metagenomes</taxon>
    </lineage>
</organism>
<comment type="caution">
    <text evidence="1">The sequence shown here is derived from an EMBL/GenBank/DDBJ whole genome shotgun (WGS) entry which is preliminary data.</text>
</comment>
<dbReference type="AlphaFoldDB" id="A0A0F8ZRX8"/>
<reference evidence="1" key="1">
    <citation type="journal article" date="2015" name="Nature">
        <title>Complex archaea that bridge the gap between prokaryotes and eukaryotes.</title>
        <authorList>
            <person name="Spang A."/>
            <person name="Saw J.H."/>
            <person name="Jorgensen S.L."/>
            <person name="Zaremba-Niedzwiedzka K."/>
            <person name="Martijn J."/>
            <person name="Lind A.E."/>
            <person name="van Eijk R."/>
            <person name="Schleper C."/>
            <person name="Guy L."/>
            <person name="Ettema T.J."/>
        </authorList>
    </citation>
    <scope>NUCLEOTIDE SEQUENCE</scope>
</reference>
<protein>
    <submittedName>
        <fullName evidence="1">Uncharacterized protein</fullName>
    </submittedName>
</protein>